<evidence type="ECO:0000313" key="1">
    <source>
        <dbReference type="EMBL" id="CAD8130772.1"/>
    </source>
</evidence>
<accession>A0A8S1RTV1</accession>
<dbReference type="AlphaFoldDB" id="A0A8S1RTV1"/>
<dbReference type="EMBL" id="CAJJDN010000327">
    <property type="protein sequence ID" value="CAD8130772.1"/>
    <property type="molecule type" value="Genomic_DNA"/>
</dbReference>
<sequence length="611" mass="70999">MMRLIINCIVIVQMDLVFVKHYYKRKQVEVRSLFNMWNIMMKIMISMSYNPLSKNSINHYYIIHKSQQSQLIVLLVNKPQEEFLNFYEILENKQVIQSDSDIEQFQNPKDGIQLITFSNLQNKRDILQLIACLPKLKMDSIEQMYVLTPNSIERYQLPQLPQEQGALYPYFWILGSLKESYEVFDVVNQIINTEQSKTYPNLTKSHKNPLEAAQCAFQSPNLIVATNVNGSVIIWNLDSYLIDSTINCQFSDCVNTIIIWDDDNVMISDNAGGMVVWLKKDDETQQFILLQIEKLIQCVKQELKDQPQVRMMENQYQSKQIQSNFDSSTQTIDPIKKMISITNDQIAFLCDNSKSIFIYKIEKSLDKPLSGTLIKQVIIKGCLRGGQPILQIISLDQHYLILGGLDGVLQTLSIDTLEKGPNISLHSNQQVNSVFQNENEDGVLIAQDSHFTFVYSPETANELKITHQKYFQSPVQLYQGEGISQEKRLLLFTKQGKMVVWSLQDKVFPDISNFLMDNEFPHKLKPVDRQYLLVDAKISKENFSVYLITENGEIIKDSNKLIKFERIQTFKIMSFKIKAIQLTKNQNTLMNLFLLINLEQYIWRSYITQIF</sequence>
<evidence type="ECO:0000313" key="2">
    <source>
        <dbReference type="Proteomes" id="UP000692954"/>
    </source>
</evidence>
<protein>
    <submittedName>
        <fullName evidence="1">Uncharacterized protein</fullName>
    </submittedName>
</protein>
<reference evidence="1" key="1">
    <citation type="submission" date="2021-01" db="EMBL/GenBank/DDBJ databases">
        <authorList>
            <consortium name="Genoscope - CEA"/>
            <person name="William W."/>
        </authorList>
    </citation>
    <scope>NUCLEOTIDE SEQUENCE</scope>
</reference>
<dbReference type="Proteomes" id="UP000692954">
    <property type="component" value="Unassembled WGS sequence"/>
</dbReference>
<name>A0A8S1RTV1_9CILI</name>
<organism evidence="1 2">
    <name type="scientific">Paramecium sonneborni</name>
    <dbReference type="NCBI Taxonomy" id="65129"/>
    <lineage>
        <taxon>Eukaryota</taxon>
        <taxon>Sar</taxon>
        <taxon>Alveolata</taxon>
        <taxon>Ciliophora</taxon>
        <taxon>Intramacronucleata</taxon>
        <taxon>Oligohymenophorea</taxon>
        <taxon>Peniculida</taxon>
        <taxon>Parameciidae</taxon>
        <taxon>Paramecium</taxon>
    </lineage>
</organism>
<gene>
    <name evidence="1" type="ORF">PSON_ATCC_30995.1.T3270003</name>
</gene>
<comment type="caution">
    <text evidence="1">The sequence shown here is derived from an EMBL/GenBank/DDBJ whole genome shotgun (WGS) entry which is preliminary data.</text>
</comment>
<keyword evidence="2" id="KW-1185">Reference proteome</keyword>
<proteinExistence type="predicted"/>